<evidence type="ECO:0000313" key="2">
    <source>
        <dbReference type="Proteomes" id="UP000001460"/>
    </source>
</evidence>
<evidence type="ECO:0000313" key="1">
    <source>
        <dbReference type="EMBL" id="EEA05240.1"/>
    </source>
</evidence>
<name>B6AAJ9_CRYMR</name>
<proteinExistence type="predicted"/>
<dbReference type="OrthoDB" id="336571at2759"/>
<dbReference type="AlphaFoldDB" id="B6AAJ9"/>
<reference evidence="1" key="1">
    <citation type="submission" date="2008-06" db="EMBL/GenBank/DDBJ databases">
        <authorList>
            <person name="Lorenzi H."/>
            <person name="Inman J."/>
            <person name="Miller J."/>
            <person name="Schobel S."/>
            <person name="Amedeo P."/>
            <person name="Caler E.V."/>
            <person name="da Silva J."/>
        </authorList>
    </citation>
    <scope>NUCLEOTIDE SEQUENCE [LARGE SCALE GENOMIC DNA]</scope>
    <source>
        <strain evidence="1">RN66</strain>
    </source>
</reference>
<protein>
    <submittedName>
        <fullName evidence="1">Uncharacterized protein</fullName>
    </submittedName>
</protein>
<gene>
    <name evidence="1" type="ORF">CMU_043140</name>
</gene>
<accession>B6AAJ9</accession>
<dbReference type="GeneID" id="6994509"/>
<dbReference type="VEuPathDB" id="CryptoDB:CMU_043140"/>
<keyword evidence="2" id="KW-1185">Reference proteome</keyword>
<organism evidence="1 2">
    <name type="scientific">Cryptosporidium muris (strain RN66)</name>
    <dbReference type="NCBI Taxonomy" id="441375"/>
    <lineage>
        <taxon>Eukaryota</taxon>
        <taxon>Sar</taxon>
        <taxon>Alveolata</taxon>
        <taxon>Apicomplexa</taxon>
        <taxon>Conoidasida</taxon>
        <taxon>Coccidia</taxon>
        <taxon>Eucoccidiorida</taxon>
        <taxon>Eimeriorina</taxon>
        <taxon>Cryptosporidiidae</taxon>
        <taxon>Cryptosporidium</taxon>
    </lineage>
</organism>
<dbReference type="EMBL" id="DS989726">
    <property type="protein sequence ID" value="EEA05240.1"/>
    <property type="molecule type" value="Genomic_DNA"/>
</dbReference>
<dbReference type="OMA" id="RYISVIC"/>
<sequence>MWTPKVFISEVQNKPLEDGNCYWFQGYITEENLELKNYAVIDDSTGSIPIHIYIDKEWKTDKYMENISKFGHKSDTSYMYPIDLYDKMVKQLLCRGRYISVICKVINSEFYIIHLSDCVANNPDSEAEWLCNILKARFFNQLLE</sequence>
<dbReference type="RefSeq" id="XP_002139589.1">
    <property type="nucleotide sequence ID" value="XM_002139553.1"/>
</dbReference>
<dbReference type="Proteomes" id="UP000001460">
    <property type="component" value="Unassembled WGS sequence"/>
</dbReference>